<evidence type="ECO:0000256" key="5">
    <source>
        <dbReference type="PROSITE-ProRule" id="PRU00042"/>
    </source>
</evidence>
<evidence type="ECO:0000256" key="2">
    <source>
        <dbReference type="ARBA" id="ARBA00022737"/>
    </source>
</evidence>
<organism evidence="8 9">
    <name type="scientific">Mucor flavus</name>
    <dbReference type="NCBI Taxonomy" id="439312"/>
    <lineage>
        <taxon>Eukaryota</taxon>
        <taxon>Fungi</taxon>
        <taxon>Fungi incertae sedis</taxon>
        <taxon>Mucoromycota</taxon>
        <taxon>Mucoromycotina</taxon>
        <taxon>Mucoromycetes</taxon>
        <taxon>Mucorales</taxon>
        <taxon>Mucorineae</taxon>
        <taxon>Mucoraceae</taxon>
        <taxon>Mucor</taxon>
    </lineage>
</organism>
<reference evidence="8 9" key="1">
    <citation type="submission" date="2024-04" db="EMBL/GenBank/DDBJ databases">
        <title>genome sequences of Mucor flavus KT1a and Helicostylum pulchrum KT1b strains isolated from the surface of a dry-aged beef.</title>
        <authorList>
            <person name="Toyotome T."/>
            <person name="Hosono M."/>
            <person name="Torimaru M."/>
            <person name="Fukuda K."/>
            <person name="Mikami N."/>
        </authorList>
    </citation>
    <scope>NUCLEOTIDE SEQUENCE [LARGE SCALE GENOMIC DNA]</scope>
    <source>
        <strain evidence="8 9">KT1a</strain>
    </source>
</reference>
<evidence type="ECO:0000256" key="4">
    <source>
        <dbReference type="ARBA" id="ARBA00022833"/>
    </source>
</evidence>
<feature type="compositionally biased region" description="Polar residues" evidence="6">
    <location>
        <begin position="279"/>
        <end position="290"/>
    </location>
</feature>
<dbReference type="Proteomes" id="UP001473302">
    <property type="component" value="Unassembled WGS sequence"/>
</dbReference>
<evidence type="ECO:0000313" key="8">
    <source>
        <dbReference type="EMBL" id="GAA5816837.1"/>
    </source>
</evidence>
<evidence type="ECO:0000256" key="6">
    <source>
        <dbReference type="SAM" id="MobiDB-lite"/>
    </source>
</evidence>
<dbReference type="PANTHER" id="PTHR14003:SF19">
    <property type="entry name" value="YY2 TRANSCRIPTION FACTOR"/>
    <property type="match status" value="1"/>
</dbReference>
<feature type="domain" description="C2H2-type" evidence="7">
    <location>
        <begin position="50"/>
        <end position="79"/>
    </location>
</feature>
<keyword evidence="1" id="KW-0479">Metal-binding</keyword>
<evidence type="ECO:0000256" key="1">
    <source>
        <dbReference type="ARBA" id="ARBA00022723"/>
    </source>
</evidence>
<feature type="compositionally biased region" description="Low complexity" evidence="6">
    <location>
        <begin position="190"/>
        <end position="210"/>
    </location>
</feature>
<dbReference type="InterPro" id="IPR036236">
    <property type="entry name" value="Znf_C2H2_sf"/>
</dbReference>
<name>A0ABP9ZCL2_9FUNG</name>
<dbReference type="InterPro" id="IPR013087">
    <property type="entry name" value="Znf_C2H2_type"/>
</dbReference>
<keyword evidence="4" id="KW-0862">Zinc</keyword>
<evidence type="ECO:0000256" key="3">
    <source>
        <dbReference type="ARBA" id="ARBA00022771"/>
    </source>
</evidence>
<evidence type="ECO:0000313" key="9">
    <source>
        <dbReference type="Proteomes" id="UP001473302"/>
    </source>
</evidence>
<feature type="region of interest" description="Disordered" evidence="6">
    <location>
        <begin position="273"/>
        <end position="323"/>
    </location>
</feature>
<evidence type="ECO:0000259" key="7">
    <source>
        <dbReference type="PROSITE" id="PS50157"/>
    </source>
</evidence>
<sequence>MNEGLLSVKNASGRQVSLLNTNDEPQTVIRVPTSPTSEDWSDSQQSKRKYHCVEPGCNKSFTTSGHLARHNRIHTGEKNFPCLFPGCQSRFSRQDNMMQHYRTHMSPKSRRSQKRGVIDEARPRPRLHAHHRIKSDPVQIEPPLTIDQHLSNYHQSLRSSPLSTNSRFNFPVPLSSIARTPSTLKRVDTPPSQNEPSSPSPTLSHSSSTSLPSIHHIIDETVHSSRPTSPDNNNNEPTLSLSNSSTTLFYQHRPLTFSRPQNSGFPYTLLHPAQGGEQGNVTPNQGSGNYLTKEEPKEDPMDEDESPSTGGLHQLAHIVSTFG</sequence>
<dbReference type="PANTHER" id="PTHR14003">
    <property type="entry name" value="TRANSCRIPTIONAL REPRESSOR PROTEIN YY"/>
    <property type="match status" value="1"/>
</dbReference>
<keyword evidence="2" id="KW-0677">Repeat</keyword>
<dbReference type="Pfam" id="PF00096">
    <property type="entry name" value="zf-C2H2"/>
    <property type="match status" value="2"/>
</dbReference>
<feature type="region of interest" description="Disordered" evidence="6">
    <location>
        <begin position="18"/>
        <end position="44"/>
    </location>
</feature>
<feature type="region of interest" description="Disordered" evidence="6">
    <location>
        <begin position="179"/>
        <end position="210"/>
    </location>
</feature>
<feature type="region of interest" description="Disordered" evidence="6">
    <location>
        <begin position="102"/>
        <end position="141"/>
    </location>
</feature>
<dbReference type="PROSITE" id="PS50157">
    <property type="entry name" value="ZINC_FINGER_C2H2_2"/>
    <property type="match status" value="2"/>
</dbReference>
<feature type="compositionally biased region" description="Low complexity" evidence="6">
    <location>
        <begin position="232"/>
        <end position="242"/>
    </location>
</feature>
<dbReference type="SMART" id="SM00355">
    <property type="entry name" value="ZnF_C2H2"/>
    <property type="match status" value="2"/>
</dbReference>
<accession>A0ABP9ZCL2</accession>
<dbReference type="SUPFAM" id="SSF57667">
    <property type="entry name" value="beta-beta-alpha zinc fingers"/>
    <property type="match status" value="1"/>
</dbReference>
<gene>
    <name evidence="8" type="ORF">MFLAVUS_010371</name>
</gene>
<protein>
    <recommendedName>
        <fullName evidence="7">C2H2-type domain-containing protein</fullName>
    </recommendedName>
</protein>
<keyword evidence="9" id="KW-1185">Reference proteome</keyword>
<keyword evidence="3 5" id="KW-0863">Zinc-finger</keyword>
<dbReference type="PROSITE" id="PS00028">
    <property type="entry name" value="ZINC_FINGER_C2H2_1"/>
    <property type="match status" value="2"/>
</dbReference>
<feature type="compositionally biased region" description="Basic residues" evidence="6">
    <location>
        <begin position="124"/>
        <end position="133"/>
    </location>
</feature>
<feature type="compositionally biased region" description="Polar residues" evidence="6">
    <location>
        <begin position="33"/>
        <end position="44"/>
    </location>
</feature>
<dbReference type="Gene3D" id="3.30.160.60">
    <property type="entry name" value="Classic Zinc Finger"/>
    <property type="match status" value="2"/>
</dbReference>
<feature type="region of interest" description="Disordered" evidence="6">
    <location>
        <begin position="223"/>
        <end position="242"/>
    </location>
</feature>
<feature type="compositionally biased region" description="Basic residues" evidence="6">
    <location>
        <begin position="102"/>
        <end position="114"/>
    </location>
</feature>
<proteinExistence type="predicted"/>
<feature type="domain" description="C2H2-type" evidence="7">
    <location>
        <begin position="80"/>
        <end position="109"/>
    </location>
</feature>
<dbReference type="EMBL" id="BAABUK010000035">
    <property type="protein sequence ID" value="GAA5816837.1"/>
    <property type="molecule type" value="Genomic_DNA"/>
</dbReference>
<comment type="caution">
    <text evidence="8">The sequence shown here is derived from an EMBL/GenBank/DDBJ whole genome shotgun (WGS) entry which is preliminary data.</text>
</comment>